<accession>A0A1M5CGQ1</accession>
<dbReference type="STRING" id="1121256.SAMN02746089_02114"/>
<gene>
    <name evidence="1" type="ORF">SAMN02746089_02114</name>
</gene>
<proteinExistence type="predicted"/>
<dbReference type="AlphaFoldDB" id="A0A1M5CGQ1"/>
<dbReference type="Proteomes" id="UP000184088">
    <property type="component" value="Unassembled WGS sequence"/>
</dbReference>
<sequence length="67" mass="7731">MAWKVKSRGIKLVYGLDAFAQIVLSLEDLARMVERGIYDLQTMGKWYEISASSFFKLFGFEQIPFSC</sequence>
<organism evidence="1 2">
    <name type="scientific">Caldanaerobius fijiensis DSM 17918</name>
    <dbReference type="NCBI Taxonomy" id="1121256"/>
    <lineage>
        <taxon>Bacteria</taxon>
        <taxon>Bacillati</taxon>
        <taxon>Bacillota</taxon>
        <taxon>Clostridia</taxon>
        <taxon>Thermoanaerobacterales</taxon>
        <taxon>Thermoanaerobacteraceae</taxon>
        <taxon>Caldanaerobius</taxon>
    </lineage>
</organism>
<evidence type="ECO:0000313" key="1">
    <source>
        <dbReference type="EMBL" id="SHF53777.1"/>
    </source>
</evidence>
<dbReference type="EMBL" id="FQVH01000028">
    <property type="protein sequence ID" value="SHF53777.1"/>
    <property type="molecule type" value="Genomic_DNA"/>
</dbReference>
<name>A0A1M5CGQ1_9THEO</name>
<keyword evidence="2" id="KW-1185">Reference proteome</keyword>
<evidence type="ECO:0000313" key="2">
    <source>
        <dbReference type="Proteomes" id="UP000184088"/>
    </source>
</evidence>
<reference evidence="1 2" key="1">
    <citation type="submission" date="2016-11" db="EMBL/GenBank/DDBJ databases">
        <authorList>
            <person name="Jaros S."/>
            <person name="Januszkiewicz K."/>
            <person name="Wedrychowicz H."/>
        </authorList>
    </citation>
    <scope>NUCLEOTIDE SEQUENCE [LARGE SCALE GENOMIC DNA]</scope>
    <source>
        <strain evidence="1 2">DSM 17918</strain>
    </source>
</reference>
<protein>
    <submittedName>
        <fullName evidence="1">Uncharacterized protein</fullName>
    </submittedName>
</protein>